<accession>A0A8J2KR52</accession>
<dbReference type="PANTHER" id="PTHR15107:SF0">
    <property type="entry name" value="DNA ENDONUCLEASE ACTIVATOR CTP1 C-TERMINAL DOMAIN-CONTAINING PROTEIN"/>
    <property type="match status" value="1"/>
</dbReference>
<evidence type="ECO:0000256" key="1">
    <source>
        <dbReference type="ARBA" id="ARBA00004123"/>
    </source>
</evidence>
<dbReference type="GO" id="GO:0003684">
    <property type="term" value="F:damaged DNA binding"/>
    <property type="evidence" value="ECO:0007669"/>
    <property type="project" value="TreeGrafter"/>
</dbReference>
<evidence type="ECO:0000256" key="4">
    <source>
        <dbReference type="SAM" id="Coils"/>
    </source>
</evidence>
<organism evidence="7 8">
    <name type="scientific">Allacma fusca</name>
    <dbReference type="NCBI Taxonomy" id="39272"/>
    <lineage>
        <taxon>Eukaryota</taxon>
        <taxon>Metazoa</taxon>
        <taxon>Ecdysozoa</taxon>
        <taxon>Arthropoda</taxon>
        <taxon>Hexapoda</taxon>
        <taxon>Collembola</taxon>
        <taxon>Symphypleona</taxon>
        <taxon>Sminthuridae</taxon>
        <taxon>Allacma</taxon>
    </lineage>
</organism>
<feature type="region of interest" description="Disordered" evidence="5">
    <location>
        <begin position="269"/>
        <end position="290"/>
    </location>
</feature>
<keyword evidence="2" id="KW-0227">DNA damage</keyword>
<reference evidence="7" key="1">
    <citation type="submission" date="2021-06" db="EMBL/GenBank/DDBJ databases">
        <authorList>
            <person name="Hodson N. C."/>
            <person name="Mongue J. A."/>
            <person name="Jaron S. K."/>
        </authorList>
    </citation>
    <scope>NUCLEOTIDE SEQUENCE</scope>
</reference>
<keyword evidence="4" id="KW-0175">Coiled coil</keyword>
<sequence length="472" mass="53945">MGSDTESDLKKVYEELWVKEYDNAWRSSVVTLGHPPPPTEGGNYTEDAKAKNFIHRLMFSSIFNYMNEQEAKLEATQIKLKEAERKLLALQLAKDDTLSNSKTFEETTPPRDLSPCRESIFETSSESDKSQSLFSRKPRKSPSPKKVQRSPKSKENRPETSMPPPKLPQKTKSNWINASRTKNTFMASTPLRTSNSETGPAASNVTKPNLLSRPKRLVQTKLDLNSFGDKVKQEDLTLSEDYLGGVRADNESQDDFALRFRRKGSSRVVFGNDRSSPEKTRIVNKSPPVDKTPEKIQFDLAVKVEAKTPEEEGMDLEGIDFEETFFETPDKSFVASLKGDTTKKIVGIGNETMEIIESFDKRPEENKSGPAFKYKPDRAIRKRDERNKLDGVACDMCREYYKDIASQLNQAELDRIMNKCSRHRVKYAPRSFDTPPDFWRTDFPSTEEMIVKGQLHVEKQDPNIDPKLRHRI</sequence>
<feature type="compositionally biased region" description="Basic and acidic residues" evidence="5">
    <location>
        <begin position="100"/>
        <end position="109"/>
    </location>
</feature>
<evidence type="ECO:0000256" key="3">
    <source>
        <dbReference type="ARBA" id="ARBA00023242"/>
    </source>
</evidence>
<dbReference type="Proteomes" id="UP000708208">
    <property type="component" value="Unassembled WGS sequence"/>
</dbReference>
<dbReference type="GO" id="GO:0010792">
    <property type="term" value="P:DNA double-strand break processing involved in repair via single-strand annealing"/>
    <property type="evidence" value="ECO:0007669"/>
    <property type="project" value="TreeGrafter"/>
</dbReference>
<feature type="domain" description="DNA endonuclease activator Ctp1 C-terminal" evidence="6">
    <location>
        <begin position="406"/>
        <end position="448"/>
    </location>
</feature>
<feature type="region of interest" description="Disordered" evidence="5">
    <location>
        <begin position="100"/>
        <end position="208"/>
    </location>
</feature>
<keyword evidence="3" id="KW-0539">Nucleus</keyword>
<feature type="compositionally biased region" description="Basic residues" evidence="5">
    <location>
        <begin position="136"/>
        <end position="151"/>
    </location>
</feature>
<evidence type="ECO:0000313" key="7">
    <source>
        <dbReference type="EMBL" id="CAG7818226.1"/>
    </source>
</evidence>
<keyword evidence="8" id="KW-1185">Reference proteome</keyword>
<dbReference type="AlphaFoldDB" id="A0A8J2KR52"/>
<dbReference type="EMBL" id="CAJVCH010414882">
    <property type="protein sequence ID" value="CAG7818226.1"/>
    <property type="molecule type" value="Genomic_DNA"/>
</dbReference>
<dbReference type="OrthoDB" id="5801062at2759"/>
<evidence type="ECO:0000256" key="5">
    <source>
        <dbReference type="SAM" id="MobiDB-lite"/>
    </source>
</evidence>
<dbReference type="Pfam" id="PF08573">
    <property type="entry name" value="SAE2"/>
    <property type="match status" value="1"/>
</dbReference>
<dbReference type="PANTHER" id="PTHR15107">
    <property type="entry name" value="RETINOBLASTOMA BINDING PROTEIN 8"/>
    <property type="match status" value="1"/>
</dbReference>
<comment type="subcellular location">
    <subcellularLocation>
        <location evidence="1">Nucleus</location>
    </subcellularLocation>
</comment>
<dbReference type="GO" id="GO:0005634">
    <property type="term" value="C:nucleus"/>
    <property type="evidence" value="ECO:0007669"/>
    <property type="project" value="UniProtKB-SubCell"/>
</dbReference>
<feature type="compositionally biased region" description="Polar residues" evidence="5">
    <location>
        <begin position="170"/>
        <end position="208"/>
    </location>
</feature>
<dbReference type="InterPro" id="IPR033316">
    <property type="entry name" value="RBBP8-like"/>
</dbReference>
<evidence type="ECO:0000256" key="2">
    <source>
        <dbReference type="ARBA" id="ARBA00022763"/>
    </source>
</evidence>
<proteinExistence type="predicted"/>
<protein>
    <recommendedName>
        <fullName evidence="6">DNA endonuclease activator Ctp1 C-terminal domain-containing protein</fullName>
    </recommendedName>
</protein>
<evidence type="ECO:0000259" key="6">
    <source>
        <dbReference type="Pfam" id="PF08573"/>
    </source>
</evidence>
<name>A0A8J2KR52_9HEXA</name>
<comment type="caution">
    <text evidence="7">The sequence shown here is derived from an EMBL/GenBank/DDBJ whole genome shotgun (WGS) entry which is preliminary data.</text>
</comment>
<gene>
    <name evidence="7" type="ORF">AFUS01_LOCUS28740</name>
</gene>
<feature type="coiled-coil region" evidence="4">
    <location>
        <begin position="66"/>
        <end position="100"/>
    </location>
</feature>
<dbReference type="InterPro" id="IPR013882">
    <property type="entry name" value="Ctp1_C"/>
</dbReference>
<evidence type="ECO:0000313" key="8">
    <source>
        <dbReference type="Proteomes" id="UP000708208"/>
    </source>
</evidence>